<sequence>MYPRVRELDVAGVTDVFSTANALLPEDRRYQIQHVSTQKEPALDGMYGLGMRSGPHYSTVKSKVDTLIIPGGMGNELTEPPAPLLTWMQKHAKTSRRVGSVCTGAWLLAQAGLLDGKRATTHWAYAKQLATTFPKVKVDPDPIWVKDGSIYSSAGATSGIDLSLALVEEDHGRKLALEVARMLVVFLCRPGNQAQFSVSLQEQTSEDRPLRDLQVWMLEHLTNDPSVPALAAKAAMSERNFQRVFTREMGKSPAHYVEEIRIEAVRRKLERSTQGMEEIARACGFGSADVMGRCFMRQLKTTPAEYRARFRSSGIRATA</sequence>
<dbReference type="PANTHER" id="PTHR43130">
    <property type="entry name" value="ARAC-FAMILY TRANSCRIPTIONAL REGULATOR"/>
    <property type="match status" value="1"/>
</dbReference>
<evidence type="ECO:0000256" key="2">
    <source>
        <dbReference type="ARBA" id="ARBA00023163"/>
    </source>
</evidence>
<gene>
    <name evidence="4" type="ORF">BGE01nite_29040</name>
</gene>
<dbReference type="GO" id="GO:0003700">
    <property type="term" value="F:DNA-binding transcription factor activity"/>
    <property type="evidence" value="ECO:0007669"/>
    <property type="project" value="InterPro"/>
</dbReference>
<dbReference type="AlphaFoldDB" id="A0A512MA72"/>
<dbReference type="CDD" id="cd03137">
    <property type="entry name" value="GATase1_AraC_1"/>
    <property type="match status" value="1"/>
</dbReference>
<dbReference type="InterPro" id="IPR002818">
    <property type="entry name" value="DJ-1/PfpI"/>
</dbReference>
<evidence type="ECO:0000256" key="1">
    <source>
        <dbReference type="ARBA" id="ARBA00023015"/>
    </source>
</evidence>
<evidence type="ECO:0000313" key="4">
    <source>
        <dbReference type="EMBL" id="GEP43613.1"/>
    </source>
</evidence>
<reference evidence="4 5" key="1">
    <citation type="submission" date="2019-07" db="EMBL/GenBank/DDBJ databases">
        <title>Whole genome shotgun sequence of Brevifollis gellanilyticus NBRC 108608.</title>
        <authorList>
            <person name="Hosoyama A."/>
            <person name="Uohara A."/>
            <person name="Ohji S."/>
            <person name="Ichikawa N."/>
        </authorList>
    </citation>
    <scope>NUCLEOTIDE SEQUENCE [LARGE SCALE GENOMIC DNA]</scope>
    <source>
        <strain evidence="4 5">NBRC 108608</strain>
    </source>
</reference>
<dbReference type="InterPro" id="IPR029062">
    <property type="entry name" value="Class_I_gatase-like"/>
</dbReference>
<protein>
    <submittedName>
        <fullName evidence="4">Transcriptional regulator</fullName>
    </submittedName>
</protein>
<dbReference type="SUPFAM" id="SSF46689">
    <property type="entry name" value="Homeodomain-like"/>
    <property type="match status" value="2"/>
</dbReference>
<dbReference type="GO" id="GO:0043565">
    <property type="term" value="F:sequence-specific DNA binding"/>
    <property type="evidence" value="ECO:0007669"/>
    <property type="project" value="InterPro"/>
</dbReference>
<accession>A0A512MA72</accession>
<keyword evidence="5" id="KW-1185">Reference proteome</keyword>
<dbReference type="EMBL" id="BKAG01000019">
    <property type="protein sequence ID" value="GEP43613.1"/>
    <property type="molecule type" value="Genomic_DNA"/>
</dbReference>
<dbReference type="PROSITE" id="PS01124">
    <property type="entry name" value="HTH_ARAC_FAMILY_2"/>
    <property type="match status" value="1"/>
</dbReference>
<name>A0A512MA72_9BACT</name>
<dbReference type="InterPro" id="IPR009057">
    <property type="entry name" value="Homeodomain-like_sf"/>
</dbReference>
<proteinExistence type="predicted"/>
<dbReference type="Proteomes" id="UP000321577">
    <property type="component" value="Unassembled WGS sequence"/>
</dbReference>
<dbReference type="Pfam" id="PF01965">
    <property type="entry name" value="DJ-1_PfpI"/>
    <property type="match status" value="1"/>
</dbReference>
<keyword evidence="1" id="KW-0805">Transcription regulation</keyword>
<comment type="caution">
    <text evidence="4">The sequence shown here is derived from an EMBL/GenBank/DDBJ whole genome shotgun (WGS) entry which is preliminary data.</text>
</comment>
<dbReference type="InterPro" id="IPR052158">
    <property type="entry name" value="INH-QAR"/>
</dbReference>
<feature type="domain" description="HTH araC/xylS-type" evidence="3">
    <location>
        <begin position="211"/>
        <end position="309"/>
    </location>
</feature>
<dbReference type="Pfam" id="PF12833">
    <property type="entry name" value="HTH_18"/>
    <property type="match status" value="1"/>
</dbReference>
<dbReference type="InterPro" id="IPR018060">
    <property type="entry name" value="HTH_AraC"/>
</dbReference>
<evidence type="ECO:0000259" key="3">
    <source>
        <dbReference type="PROSITE" id="PS01124"/>
    </source>
</evidence>
<dbReference type="Gene3D" id="1.10.10.60">
    <property type="entry name" value="Homeodomain-like"/>
    <property type="match status" value="1"/>
</dbReference>
<dbReference type="SMART" id="SM00342">
    <property type="entry name" value="HTH_ARAC"/>
    <property type="match status" value="1"/>
</dbReference>
<dbReference type="Gene3D" id="3.40.50.880">
    <property type="match status" value="1"/>
</dbReference>
<keyword evidence="2" id="KW-0804">Transcription</keyword>
<organism evidence="4 5">
    <name type="scientific">Brevifollis gellanilyticus</name>
    <dbReference type="NCBI Taxonomy" id="748831"/>
    <lineage>
        <taxon>Bacteria</taxon>
        <taxon>Pseudomonadati</taxon>
        <taxon>Verrucomicrobiota</taxon>
        <taxon>Verrucomicrobiia</taxon>
        <taxon>Verrucomicrobiales</taxon>
        <taxon>Verrucomicrobiaceae</taxon>
    </lineage>
</organism>
<dbReference type="SUPFAM" id="SSF52317">
    <property type="entry name" value="Class I glutamine amidotransferase-like"/>
    <property type="match status" value="1"/>
</dbReference>
<dbReference type="PANTHER" id="PTHR43130:SF3">
    <property type="entry name" value="HTH-TYPE TRANSCRIPTIONAL REGULATOR RV1931C"/>
    <property type="match status" value="1"/>
</dbReference>
<evidence type="ECO:0000313" key="5">
    <source>
        <dbReference type="Proteomes" id="UP000321577"/>
    </source>
</evidence>